<dbReference type="InterPro" id="IPR006187">
    <property type="entry name" value="Claudin"/>
</dbReference>
<dbReference type="Gene3D" id="1.20.140.150">
    <property type="match status" value="1"/>
</dbReference>
<gene>
    <name evidence="9" type="primary">Cldn19_1</name>
    <name evidence="9" type="ORF">DRYBRU_R13453</name>
</gene>
<dbReference type="Proteomes" id="UP000525319">
    <property type="component" value="Unassembled WGS sequence"/>
</dbReference>
<keyword evidence="6 8" id="KW-1133">Transmembrane helix</keyword>
<sequence length="192" mass="20693">MASSCLQICALLLALAGFTTLLVTTMSSRWKVLDTTTELVTADWVSEGLWMDCAATAVGSVQCKRFLYMLSADPHIQACRALMITSILLGFLATVLSLLGLKCTNIGLSDEDGKMKFVVTGGFLFILGGLCSMVAISWYAAMVTAQFFNQLYAGTKYELGGALYLGWAGSILYILGGILLTCSCKGKEKRNY</sequence>
<comment type="subcellular location">
    <subcellularLocation>
        <location evidence="8">Cell junction</location>
        <location evidence="8">Tight junction</location>
    </subcellularLocation>
    <subcellularLocation>
        <location evidence="8">Cell membrane</location>
        <topology evidence="8">Multi-pass membrane protein</topology>
    </subcellularLocation>
</comment>
<keyword evidence="7 8" id="KW-0472">Membrane</keyword>
<keyword evidence="4 8" id="KW-0812">Transmembrane</keyword>
<evidence type="ECO:0000313" key="10">
    <source>
        <dbReference type="Proteomes" id="UP000525319"/>
    </source>
</evidence>
<evidence type="ECO:0000256" key="4">
    <source>
        <dbReference type="ARBA" id="ARBA00022692"/>
    </source>
</evidence>
<evidence type="ECO:0000256" key="8">
    <source>
        <dbReference type="RuleBase" id="RU060637"/>
    </source>
</evidence>
<keyword evidence="5 8" id="KW-0965">Cell junction</keyword>
<evidence type="ECO:0000256" key="5">
    <source>
        <dbReference type="ARBA" id="ARBA00022949"/>
    </source>
</evidence>
<dbReference type="PROSITE" id="PS01346">
    <property type="entry name" value="CLAUDIN"/>
    <property type="match status" value="1"/>
</dbReference>
<comment type="similarity">
    <text evidence="1 8">Belongs to the claudin family.</text>
</comment>
<evidence type="ECO:0000256" key="2">
    <source>
        <dbReference type="ARBA" id="ARBA00022427"/>
    </source>
</evidence>
<dbReference type="InterPro" id="IPR004031">
    <property type="entry name" value="PMP22/EMP/MP20/Claudin"/>
</dbReference>
<dbReference type="GO" id="GO:0005198">
    <property type="term" value="F:structural molecule activity"/>
    <property type="evidence" value="ECO:0007669"/>
    <property type="project" value="InterPro"/>
</dbReference>
<dbReference type="GO" id="GO:0005886">
    <property type="term" value="C:plasma membrane"/>
    <property type="evidence" value="ECO:0007669"/>
    <property type="project" value="UniProtKB-SubCell"/>
</dbReference>
<dbReference type="GO" id="GO:0005923">
    <property type="term" value="C:bicellular tight junction"/>
    <property type="evidence" value="ECO:0007669"/>
    <property type="project" value="UniProtKB-SubCell"/>
</dbReference>
<name>A0A7L3KHZ3_9PASS</name>
<dbReference type="AlphaFoldDB" id="A0A7L3KHZ3"/>
<feature type="transmembrane region" description="Helical" evidence="8">
    <location>
        <begin position="122"/>
        <end position="141"/>
    </location>
</feature>
<proteinExistence type="inferred from homology"/>
<feature type="transmembrane region" description="Helical" evidence="8">
    <location>
        <begin position="161"/>
        <end position="182"/>
    </location>
</feature>
<keyword evidence="10" id="KW-1185">Reference proteome</keyword>
<comment type="caution">
    <text evidence="9">The sequence shown here is derived from an EMBL/GenBank/DDBJ whole genome shotgun (WGS) entry which is preliminary data.</text>
</comment>
<evidence type="ECO:0000256" key="6">
    <source>
        <dbReference type="ARBA" id="ARBA00022989"/>
    </source>
</evidence>
<dbReference type="PRINTS" id="PR01077">
    <property type="entry name" value="CLAUDIN"/>
</dbReference>
<keyword evidence="3 8" id="KW-1003">Cell membrane</keyword>
<dbReference type="OrthoDB" id="9933182at2759"/>
<protein>
    <recommendedName>
        <fullName evidence="8">Claudin</fullName>
    </recommendedName>
</protein>
<feature type="non-terminal residue" evidence="9">
    <location>
        <position position="1"/>
    </location>
</feature>
<reference evidence="9 10" key="1">
    <citation type="submission" date="2019-09" db="EMBL/GenBank/DDBJ databases">
        <title>Bird 10,000 Genomes (B10K) Project - Family phase.</title>
        <authorList>
            <person name="Zhang G."/>
        </authorList>
    </citation>
    <scope>NUCLEOTIDE SEQUENCE [LARGE SCALE GENOMIC DNA]</scope>
    <source>
        <strain evidence="9">B10K-DU-030-03</strain>
    </source>
</reference>
<evidence type="ECO:0000256" key="7">
    <source>
        <dbReference type="ARBA" id="ARBA00023136"/>
    </source>
</evidence>
<feature type="non-terminal residue" evidence="9">
    <location>
        <position position="192"/>
    </location>
</feature>
<evidence type="ECO:0000256" key="1">
    <source>
        <dbReference type="ARBA" id="ARBA00008295"/>
    </source>
</evidence>
<evidence type="ECO:0000313" key="9">
    <source>
        <dbReference type="EMBL" id="NXU41213.1"/>
    </source>
</evidence>
<comment type="function">
    <text evidence="8">Claudins function as major constituents of the tight junction complexes that regulate the permeability of epithelia.</text>
</comment>
<accession>A0A7L3KHZ3</accession>
<comment type="caution">
    <text evidence="8">Lacks conserved residue(s) required for the propagation of feature annotation.</text>
</comment>
<dbReference type="EMBL" id="VZTZ01029959">
    <property type="protein sequence ID" value="NXU41213.1"/>
    <property type="molecule type" value="Genomic_DNA"/>
</dbReference>
<evidence type="ECO:0000256" key="3">
    <source>
        <dbReference type="ARBA" id="ARBA00022475"/>
    </source>
</evidence>
<dbReference type="PANTHER" id="PTHR12002">
    <property type="entry name" value="CLAUDIN"/>
    <property type="match status" value="1"/>
</dbReference>
<organism evidence="9 10">
    <name type="scientific">Drymodes brunneopygia</name>
    <dbReference type="NCBI Taxonomy" id="626378"/>
    <lineage>
        <taxon>Eukaryota</taxon>
        <taxon>Metazoa</taxon>
        <taxon>Chordata</taxon>
        <taxon>Craniata</taxon>
        <taxon>Vertebrata</taxon>
        <taxon>Euteleostomi</taxon>
        <taxon>Archelosauria</taxon>
        <taxon>Archosauria</taxon>
        <taxon>Dinosauria</taxon>
        <taxon>Saurischia</taxon>
        <taxon>Theropoda</taxon>
        <taxon>Coelurosauria</taxon>
        <taxon>Aves</taxon>
        <taxon>Neognathae</taxon>
        <taxon>Neoaves</taxon>
        <taxon>Telluraves</taxon>
        <taxon>Australaves</taxon>
        <taxon>Passeriformes</taxon>
        <taxon>Petroicidae</taxon>
        <taxon>Drymodes</taxon>
    </lineage>
</organism>
<dbReference type="Pfam" id="PF00822">
    <property type="entry name" value="PMP22_Claudin"/>
    <property type="match status" value="1"/>
</dbReference>
<dbReference type="InterPro" id="IPR017974">
    <property type="entry name" value="Claudin_CS"/>
</dbReference>
<feature type="transmembrane region" description="Helical" evidence="8">
    <location>
        <begin position="81"/>
        <end position="101"/>
    </location>
</feature>
<keyword evidence="2 8" id="KW-0796">Tight junction</keyword>